<evidence type="ECO:0000256" key="3">
    <source>
        <dbReference type="RuleBase" id="RU363129"/>
    </source>
</evidence>
<keyword evidence="5" id="KW-1185">Reference proteome</keyword>
<proteinExistence type="inferred from homology"/>
<keyword evidence="3" id="KW-0333">Golgi apparatus</keyword>
<name>A0AAV2SH51_MEGNR</name>
<comment type="pathway">
    <text evidence="3">Protein modification; protein glycosylation.</text>
</comment>
<keyword evidence="3" id="KW-0812">Transmembrane</keyword>
<dbReference type="PANTHER" id="PTHR11927:SF9">
    <property type="entry name" value="L-FUCOSYLTRANSFERASE"/>
    <property type="match status" value="1"/>
</dbReference>
<keyword evidence="2 3" id="KW-0808">Transferase</keyword>
<dbReference type="InterPro" id="IPR002516">
    <property type="entry name" value="Glyco_trans_11"/>
</dbReference>
<organism evidence="4 5">
    <name type="scientific">Meganyctiphanes norvegica</name>
    <name type="common">Northern krill</name>
    <name type="synonym">Thysanopoda norvegica</name>
    <dbReference type="NCBI Taxonomy" id="48144"/>
    <lineage>
        <taxon>Eukaryota</taxon>
        <taxon>Metazoa</taxon>
        <taxon>Ecdysozoa</taxon>
        <taxon>Arthropoda</taxon>
        <taxon>Crustacea</taxon>
        <taxon>Multicrustacea</taxon>
        <taxon>Malacostraca</taxon>
        <taxon>Eumalacostraca</taxon>
        <taxon>Eucarida</taxon>
        <taxon>Euphausiacea</taxon>
        <taxon>Euphausiidae</taxon>
        <taxon>Meganyctiphanes</taxon>
    </lineage>
</organism>
<evidence type="ECO:0000256" key="1">
    <source>
        <dbReference type="ARBA" id="ARBA00022676"/>
    </source>
</evidence>
<feature type="non-terminal residue" evidence="4">
    <location>
        <position position="1"/>
    </location>
</feature>
<dbReference type="EC" id="2.4.1.-" evidence="3"/>
<protein>
    <recommendedName>
        <fullName evidence="3">L-Fucosyltransferase</fullName>
        <ecNumber evidence="3">2.4.1.-</ecNumber>
    </recommendedName>
</protein>
<gene>
    <name evidence="4" type="ORF">MNOR_LOCUS35590</name>
</gene>
<keyword evidence="1 3" id="KW-0328">Glycosyltransferase</keyword>
<keyword evidence="3" id="KW-0735">Signal-anchor</keyword>
<evidence type="ECO:0000313" key="5">
    <source>
        <dbReference type="Proteomes" id="UP001497623"/>
    </source>
</evidence>
<dbReference type="Pfam" id="PF01531">
    <property type="entry name" value="Glyco_transf_11"/>
    <property type="match status" value="1"/>
</dbReference>
<sequence length="158" mass="17871">NFQAQKFLQKVSEGHGSGLVFIGFHIRRGDYVRHSKNYNGISVPGPTYYEDALKHYRQRFDNVLFVIASDDLIHAKIHLKNHQDVVFTKMKSLEEDMALLASCNHSIMTVGSFGWWSSFLAGGDVVYALLSNYNIPPFAHPEMMGSHGFENFYGIPVS</sequence>
<dbReference type="GO" id="GO:0032580">
    <property type="term" value="C:Golgi cisterna membrane"/>
    <property type="evidence" value="ECO:0007669"/>
    <property type="project" value="UniProtKB-SubCell"/>
</dbReference>
<dbReference type="Proteomes" id="UP001497623">
    <property type="component" value="Unassembled WGS sequence"/>
</dbReference>
<comment type="similarity">
    <text evidence="3">Belongs to the glycosyltransferase 11 family.</text>
</comment>
<evidence type="ECO:0000256" key="2">
    <source>
        <dbReference type="ARBA" id="ARBA00022679"/>
    </source>
</evidence>
<dbReference type="AlphaFoldDB" id="A0AAV2SH51"/>
<dbReference type="GO" id="GO:0005975">
    <property type="term" value="P:carbohydrate metabolic process"/>
    <property type="evidence" value="ECO:0007669"/>
    <property type="project" value="InterPro"/>
</dbReference>
<reference evidence="4 5" key="1">
    <citation type="submission" date="2024-05" db="EMBL/GenBank/DDBJ databases">
        <authorList>
            <person name="Wallberg A."/>
        </authorList>
    </citation>
    <scope>NUCLEOTIDE SEQUENCE [LARGE SCALE GENOMIC DNA]</scope>
</reference>
<dbReference type="GO" id="GO:0008107">
    <property type="term" value="F:galactoside 2-alpha-L-fucosyltransferase activity"/>
    <property type="evidence" value="ECO:0007669"/>
    <property type="project" value="InterPro"/>
</dbReference>
<evidence type="ECO:0000313" key="4">
    <source>
        <dbReference type="EMBL" id="CAL4182545.1"/>
    </source>
</evidence>
<accession>A0AAV2SH51</accession>
<comment type="caution">
    <text evidence="4">The sequence shown here is derived from an EMBL/GenBank/DDBJ whole genome shotgun (WGS) entry which is preliminary data.</text>
</comment>
<dbReference type="EMBL" id="CAXKWB010060071">
    <property type="protein sequence ID" value="CAL4182545.1"/>
    <property type="molecule type" value="Genomic_DNA"/>
</dbReference>
<keyword evidence="3" id="KW-0325">Glycoprotein</keyword>
<comment type="subcellular location">
    <subcellularLocation>
        <location evidence="3">Golgi apparatus</location>
        <location evidence="3">Golgi stack membrane</location>
        <topology evidence="3">Single-pass type II membrane protein</topology>
    </subcellularLocation>
</comment>
<dbReference type="PANTHER" id="PTHR11927">
    <property type="entry name" value="GALACTOSIDE 2-L-FUCOSYLTRANSFERASE"/>
    <property type="match status" value="1"/>
</dbReference>